<sequence length="112" mass="12455">MVLSAGDRLRDNACDLTYTPSRPCVRLSKRLCGWMNIMTYHSGSAYSCTWEWGRRTGGGAKEPNWDSTRTLWGLSSAKRFPKMHGNIFHGSNSAGLVEKMPLLANCGACIQR</sequence>
<accession>A0A9P4J4Q6</accession>
<organism evidence="1 2">
    <name type="scientific">Myriangium duriaei CBS 260.36</name>
    <dbReference type="NCBI Taxonomy" id="1168546"/>
    <lineage>
        <taxon>Eukaryota</taxon>
        <taxon>Fungi</taxon>
        <taxon>Dikarya</taxon>
        <taxon>Ascomycota</taxon>
        <taxon>Pezizomycotina</taxon>
        <taxon>Dothideomycetes</taxon>
        <taxon>Dothideomycetidae</taxon>
        <taxon>Myriangiales</taxon>
        <taxon>Myriangiaceae</taxon>
        <taxon>Myriangium</taxon>
    </lineage>
</organism>
<evidence type="ECO:0000313" key="1">
    <source>
        <dbReference type="EMBL" id="KAF2154779.1"/>
    </source>
</evidence>
<gene>
    <name evidence="1" type="ORF">K461DRAFT_102141</name>
</gene>
<keyword evidence="2" id="KW-1185">Reference proteome</keyword>
<reference evidence="1" key="1">
    <citation type="journal article" date="2020" name="Stud. Mycol.">
        <title>101 Dothideomycetes genomes: a test case for predicting lifestyles and emergence of pathogens.</title>
        <authorList>
            <person name="Haridas S."/>
            <person name="Albert R."/>
            <person name="Binder M."/>
            <person name="Bloem J."/>
            <person name="Labutti K."/>
            <person name="Salamov A."/>
            <person name="Andreopoulos B."/>
            <person name="Baker S."/>
            <person name="Barry K."/>
            <person name="Bills G."/>
            <person name="Bluhm B."/>
            <person name="Cannon C."/>
            <person name="Castanera R."/>
            <person name="Culley D."/>
            <person name="Daum C."/>
            <person name="Ezra D."/>
            <person name="Gonzalez J."/>
            <person name="Henrissat B."/>
            <person name="Kuo A."/>
            <person name="Liang C."/>
            <person name="Lipzen A."/>
            <person name="Lutzoni F."/>
            <person name="Magnuson J."/>
            <person name="Mondo S."/>
            <person name="Nolan M."/>
            <person name="Ohm R."/>
            <person name="Pangilinan J."/>
            <person name="Park H.-J."/>
            <person name="Ramirez L."/>
            <person name="Alfaro M."/>
            <person name="Sun H."/>
            <person name="Tritt A."/>
            <person name="Yoshinaga Y."/>
            <person name="Zwiers L.-H."/>
            <person name="Turgeon B."/>
            <person name="Goodwin S."/>
            <person name="Spatafora J."/>
            <person name="Crous P."/>
            <person name="Grigoriev I."/>
        </authorList>
    </citation>
    <scope>NUCLEOTIDE SEQUENCE</scope>
    <source>
        <strain evidence="1">CBS 260.36</strain>
    </source>
</reference>
<dbReference type="Proteomes" id="UP000799439">
    <property type="component" value="Unassembled WGS sequence"/>
</dbReference>
<comment type="caution">
    <text evidence="1">The sequence shown here is derived from an EMBL/GenBank/DDBJ whole genome shotgun (WGS) entry which is preliminary data.</text>
</comment>
<dbReference type="EMBL" id="ML996083">
    <property type="protein sequence ID" value="KAF2154779.1"/>
    <property type="molecule type" value="Genomic_DNA"/>
</dbReference>
<name>A0A9P4J4Q6_9PEZI</name>
<dbReference type="AlphaFoldDB" id="A0A9P4J4Q6"/>
<proteinExistence type="predicted"/>
<evidence type="ECO:0000313" key="2">
    <source>
        <dbReference type="Proteomes" id="UP000799439"/>
    </source>
</evidence>
<protein>
    <submittedName>
        <fullName evidence="1">Uncharacterized protein</fullName>
    </submittedName>
</protein>